<evidence type="ECO:0000313" key="2">
    <source>
        <dbReference type="EMBL" id="GGG56978.1"/>
    </source>
</evidence>
<name>A0A917GTK9_9GAMM</name>
<reference evidence="2" key="2">
    <citation type="submission" date="2020-09" db="EMBL/GenBank/DDBJ databases">
        <authorList>
            <person name="Sun Q."/>
            <person name="Zhou Y."/>
        </authorList>
    </citation>
    <scope>NUCLEOTIDE SEQUENCE</scope>
    <source>
        <strain evidence="2">CGMCC 1.15425</strain>
    </source>
</reference>
<evidence type="ECO:0000313" key="3">
    <source>
        <dbReference type="Proteomes" id="UP000627715"/>
    </source>
</evidence>
<dbReference type="Proteomes" id="UP000627715">
    <property type="component" value="Unassembled WGS sequence"/>
</dbReference>
<comment type="caution">
    <text evidence="2">The sequence shown here is derived from an EMBL/GenBank/DDBJ whole genome shotgun (WGS) entry which is preliminary data.</text>
</comment>
<dbReference type="OrthoDB" id="7062566at2"/>
<evidence type="ECO:0000256" key="1">
    <source>
        <dbReference type="SAM" id="SignalP"/>
    </source>
</evidence>
<proteinExistence type="predicted"/>
<keyword evidence="3" id="KW-1185">Reference proteome</keyword>
<dbReference type="InterPro" id="IPR001611">
    <property type="entry name" value="Leu-rich_rpt"/>
</dbReference>
<organism evidence="2 3">
    <name type="scientific">Pseudohongiella nitratireducens</name>
    <dbReference type="NCBI Taxonomy" id="1768907"/>
    <lineage>
        <taxon>Bacteria</taxon>
        <taxon>Pseudomonadati</taxon>
        <taxon>Pseudomonadota</taxon>
        <taxon>Gammaproteobacteria</taxon>
        <taxon>Pseudomonadales</taxon>
        <taxon>Pseudohongiellaceae</taxon>
        <taxon>Pseudohongiella</taxon>
    </lineage>
</organism>
<dbReference type="EMBL" id="BMIY01000005">
    <property type="protein sequence ID" value="GGG56978.1"/>
    <property type="molecule type" value="Genomic_DNA"/>
</dbReference>
<gene>
    <name evidence="2" type="ORF">GCM10011403_12700</name>
</gene>
<reference evidence="2" key="1">
    <citation type="journal article" date="2014" name="Int. J. Syst. Evol. Microbiol.">
        <title>Complete genome sequence of Corynebacterium casei LMG S-19264T (=DSM 44701T), isolated from a smear-ripened cheese.</title>
        <authorList>
            <consortium name="US DOE Joint Genome Institute (JGI-PGF)"/>
            <person name="Walter F."/>
            <person name="Albersmeier A."/>
            <person name="Kalinowski J."/>
            <person name="Ruckert C."/>
        </authorList>
    </citation>
    <scope>NUCLEOTIDE SEQUENCE</scope>
    <source>
        <strain evidence="2">CGMCC 1.15425</strain>
    </source>
</reference>
<feature type="chain" id="PRO_5038100495" description="Leucine-rich repeat domain-containing protein" evidence="1">
    <location>
        <begin position="22"/>
        <end position="167"/>
    </location>
</feature>
<dbReference type="PROSITE" id="PS51450">
    <property type="entry name" value="LRR"/>
    <property type="match status" value="1"/>
</dbReference>
<keyword evidence="1" id="KW-0732">Signal</keyword>
<dbReference type="PROSITE" id="PS51257">
    <property type="entry name" value="PROKAR_LIPOPROTEIN"/>
    <property type="match status" value="1"/>
</dbReference>
<dbReference type="SUPFAM" id="SSF52058">
    <property type="entry name" value="L domain-like"/>
    <property type="match status" value="1"/>
</dbReference>
<protein>
    <recommendedName>
        <fullName evidence="4">Leucine-rich repeat domain-containing protein</fullName>
    </recommendedName>
</protein>
<sequence>MSKLGLTLAIIFLSVSCTRQFAVSVNNNVLYDPRPNSVVMVEDPGLQSCINLALEQQGGGDPASIRILTCPYLEIVSLSGIFVLENLQYLDLSGNQVENFDPLMRLSRLSSINAPENNLKDIGGVLDIPSLTSAVLTGNNNIPCDQLDDLQERLNSSLLRPESCRRS</sequence>
<dbReference type="AlphaFoldDB" id="A0A917GTK9"/>
<evidence type="ECO:0008006" key="4">
    <source>
        <dbReference type="Google" id="ProtNLM"/>
    </source>
</evidence>
<dbReference type="RefSeq" id="WP_068812988.1">
    <property type="nucleotide sequence ID" value="NZ_BMIY01000005.1"/>
</dbReference>
<accession>A0A917GTK9</accession>
<dbReference type="InterPro" id="IPR032675">
    <property type="entry name" value="LRR_dom_sf"/>
</dbReference>
<feature type="signal peptide" evidence="1">
    <location>
        <begin position="1"/>
        <end position="21"/>
    </location>
</feature>
<dbReference type="Gene3D" id="3.80.10.10">
    <property type="entry name" value="Ribonuclease Inhibitor"/>
    <property type="match status" value="1"/>
</dbReference>